<dbReference type="SUPFAM" id="SSF50965">
    <property type="entry name" value="Galactose oxidase, central domain"/>
    <property type="match status" value="1"/>
</dbReference>
<protein>
    <submittedName>
        <fullName evidence="2">ADS3 protein</fullName>
    </submittedName>
</protein>
<keyword evidence="3" id="KW-1185">Reference proteome</keyword>
<dbReference type="EMBL" id="CAJNDS010000403">
    <property type="protein sequence ID" value="CAE7202774.1"/>
    <property type="molecule type" value="Genomic_DNA"/>
</dbReference>
<evidence type="ECO:0000313" key="3">
    <source>
        <dbReference type="Proteomes" id="UP000604046"/>
    </source>
</evidence>
<dbReference type="Proteomes" id="UP000604046">
    <property type="component" value="Unassembled WGS sequence"/>
</dbReference>
<sequence length="817" mass="90428">MGEVGPTSVLETFGKTDGPTTWISNRNHEFGIDPPPPNGPGTLDQRRLVQLQDGAAAKLPETREAPVDVQANDVIEIFVEGFGRVYTRENTEQECSALPRASNMALLSALTVEYQRVRPIKETFRDDDINEAKDKTGECPDVERNVSNAGYVTVSALFYFVESDGPVADVGSCLGLVGWVGKHLLRAGQEHSQNVPAQANGPSATTLTFASSGTANSTEVQRNRIPEYLPSASDSSDLQGWPKGRRGRRSHSQPYGSYGYDYNKPESTTSTTTTVETAAQGVEFSFVLQINASSLEEVLAAFQNQTAQEGFKQQFLAIFGSEFVESLDISFPTNISNTTSVSLAQRNQFLNVELLAINIKADVDARGVEEFAAHWRGVDATGNTINYLIDILDDYFPDVGDQVQDANIKLIFVEAGGIMEKFGEEWRLVYRQSRGYKFAKGQRTLNADNPAAANFADLDNLESLKSNGRYLFMMVWKDWGENIWVQSSNPVTSRGVTGWEAVNYRHQSTTYWWKPSGLMLSPGGRDGFSFLTTCDIVAAAGSEANPLDEEVCVVWSGTNYQPILPSPFPGKNVPAVELWVSTDNKAWVELGHAEALHEHSGRERPRMASCRGDANGYVWLFGGGTGGASYGADLWIYDPDATGDKWRKMTVTSSFKPRVRPWDSTYLVDAEDRSTPYLVHNQGTGMNIWGFDHDGGSSVNWWYKQFSFSGGNGSPIPVRTGFAAVYTPYGSMCSRCLFLYGGQPNNGESADNKMYRFEMIYITNFRSRGTMPFASRRDHAMVWAKELNQILAGEPRYCCKCNDPSMYRVVRPGRYST</sequence>
<dbReference type="AlphaFoldDB" id="A0A812JC05"/>
<name>A0A812JC05_9DINO</name>
<feature type="compositionally biased region" description="Polar residues" evidence="1">
    <location>
        <begin position="191"/>
        <end position="220"/>
    </location>
</feature>
<dbReference type="InterPro" id="IPR011043">
    <property type="entry name" value="Gal_Oxase/kelch_b-propeller"/>
</dbReference>
<organism evidence="2 3">
    <name type="scientific">Symbiodinium natans</name>
    <dbReference type="NCBI Taxonomy" id="878477"/>
    <lineage>
        <taxon>Eukaryota</taxon>
        <taxon>Sar</taxon>
        <taxon>Alveolata</taxon>
        <taxon>Dinophyceae</taxon>
        <taxon>Suessiales</taxon>
        <taxon>Symbiodiniaceae</taxon>
        <taxon>Symbiodinium</taxon>
    </lineage>
</organism>
<feature type="region of interest" description="Disordered" evidence="1">
    <location>
        <begin position="191"/>
        <end position="273"/>
    </location>
</feature>
<feature type="region of interest" description="Disordered" evidence="1">
    <location>
        <begin position="1"/>
        <end position="44"/>
    </location>
</feature>
<evidence type="ECO:0000256" key="1">
    <source>
        <dbReference type="SAM" id="MobiDB-lite"/>
    </source>
</evidence>
<proteinExistence type="predicted"/>
<reference evidence="2" key="1">
    <citation type="submission" date="2021-02" db="EMBL/GenBank/DDBJ databases">
        <authorList>
            <person name="Dougan E. K."/>
            <person name="Rhodes N."/>
            <person name="Thang M."/>
            <person name="Chan C."/>
        </authorList>
    </citation>
    <scope>NUCLEOTIDE SEQUENCE</scope>
</reference>
<gene>
    <name evidence="2" type="primary">ADS3</name>
    <name evidence="2" type="ORF">SNAT2548_LOCUS6159</name>
</gene>
<accession>A0A812JC05</accession>
<comment type="caution">
    <text evidence="2">The sequence shown here is derived from an EMBL/GenBank/DDBJ whole genome shotgun (WGS) entry which is preliminary data.</text>
</comment>
<evidence type="ECO:0000313" key="2">
    <source>
        <dbReference type="EMBL" id="CAE7202774.1"/>
    </source>
</evidence>